<evidence type="ECO:0000256" key="1">
    <source>
        <dbReference type="SAM" id="Phobius"/>
    </source>
</evidence>
<feature type="transmembrane region" description="Helical" evidence="1">
    <location>
        <begin position="6"/>
        <end position="28"/>
    </location>
</feature>
<feature type="transmembrane region" description="Helical" evidence="1">
    <location>
        <begin position="40"/>
        <end position="61"/>
    </location>
</feature>
<feature type="transmembrane region" description="Helical" evidence="1">
    <location>
        <begin position="112"/>
        <end position="136"/>
    </location>
</feature>
<keyword evidence="1" id="KW-0812">Transmembrane</keyword>
<sequence length="250" mass="27280">MIKQLWMSGILAAFLVFGIKIGVGLGSQMNHPAISKRKKWAFFAGSVLTYLLLFLGIHFLVTGLNLLDYLDRLANVLKYGMILHFILAAGLLAWGIRLLIQTPASHQHAQLKAVLLLITPCPVCATVILLNLTLAFSLFPLAPAMTTAVLFACFLGFILITLLVITLFANWIQSMDTFLGICMVLVSLYFVLTILVAPIYPEIKAAFAMAGSNNPIGHIQGKPLVLLAGTAFVFGCVGFYRSYFSKADQP</sequence>
<dbReference type="InterPro" id="IPR017199">
    <property type="entry name" value="UCP037409_transporter"/>
</dbReference>
<evidence type="ECO:0008006" key="4">
    <source>
        <dbReference type="Google" id="ProtNLM"/>
    </source>
</evidence>
<evidence type="ECO:0000313" key="2">
    <source>
        <dbReference type="EMBL" id="BBO87896.1"/>
    </source>
</evidence>
<keyword evidence="3" id="KW-1185">Reference proteome</keyword>
<protein>
    <recommendedName>
        <fullName evidence="4">Transporter</fullName>
    </recommendedName>
</protein>
<organism evidence="2 3">
    <name type="scientific">Desulfosarcina ovata subsp. ovata</name>
    <dbReference type="NCBI Taxonomy" id="2752305"/>
    <lineage>
        <taxon>Bacteria</taxon>
        <taxon>Pseudomonadati</taxon>
        <taxon>Thermodesulfobacteriota</taxon>
        <taxon>Desulfobacteria</taxon>
        <taxon>Desulfobacterales</taxon>
        <taxon>Desulfosarcinaceae</taxon>
        <taxon>Desulfosarcina</taxon>
    </lineage>
</organism>
<dbReference type="EMBL" id="AP021879">
    <property type="protein sequence ID" value="BBO87896.1"/>
    <property type="molecule type" value="Genomic_DNA"/>
</dbReference>
<feature type="transmembrane region" description="Helical" evidence="1">
    <location>
        <begin position="148"/>
        <end position="171"/>
    </location>
</feature>
<reference evidence="2 3" key="1">
    <citation type="submission" date="2019-11" db="EMBL/GenBank/DDBJ databases">
        <title>Comparative genomics of hydrocarbon-degrading Desulfosarcina strains.</title>
        <authorList>
            <person name="Watanabe M."/>
            <person name="Kojima H."/>
            <person name="Fukui M."/>
        </authorList>
    </citation>
    <scope>NUCLEOTIDE SEQUENCE [LARGE SCALE GENOMIC DNA]</scope>
    <source>
        <strain evidence="3">oXyS1</strain>
    </source>
</reference>
<dbReference type="RefSeq" id="WP_155309298.1">
    <property type="nucleotide sequence ID" value="NZ_AP021879.1"/>
</dbReference>
<evidence type="ECO:0000313" key="3">
    <source>
        <dbReference type="Proteomes" id="UP000422108"/>
    </source>
</evidence>
<keyword evidence="1" id="KW-1133">Transmembrane helix</keyword>
<accession>A0A5K8A607</accession>
<feature type="transmembrane region" description="Helical" evidence="1">
    <location>
        <begin position="220"/>
        <end position="240"/>
    </location>
</feature>
<keyword evidence="1" id="KW-0472">Membrane</keyword>
<dbReference type="Proteomes" id="UP000422108">
    <property type="component" value="Chromosome"/>
</dbReference>
<feature type="transmembrane region" description="Helical" evidence="1">
    <location>
        <begin position="178"/>
        <end position="200"/>
    </location>
</feature>
<dbReference type="Pfam" id="PF09930">
    <property type="entry name" value="DUF2162"/>
    <property type="match status" value="1"/>
</dbReference>
<feature type="transmembrane region" description="Helical" evidence="1">
    <location>
        <begin position="81"/>
        <end position="100"/>
    </location>
</feature>
<gene>
    <name evidence="2" type="ORF">DSCOOX_10760</name>
</gene>
<name>A0A5K8A607_9BACT</name>
<dbReference type="AlphaFoldDB" id="A0A5K8A607"/>
<proteinExistence type="predicted"/>